<dbReference type="PANTHER" id="PTHR23501">
    <property type="entry name" value="MAJOR FACILITATOR SUPERFAMILY"/>
    <property type="match status" value="1"/>
</dbReference>
<feature type="transmembrane region" description="Helical" evidence="8">
    <location>
        <begin position="187"/>
        <end position="209"/>
    </location>
</feature>
<evidence type="ECO:0000259" key="9">
    <source>
        <dbReference type="PROSITE" id="PS50850"/>
    </source>
</evidence>
<dbReference type="FunFam" id="1.20.1250.20:FF:000196">
    <property type="entry name" value="MFS toxin efflux pump (AflT)"/>
    <property type="match status" value="1"/>
</dbReference>
<feature type="transmembrane region" description="Helical" evidence="8">
    <location>
        <begin position="408"/>
        <end position="426"/>
    </location>
</feature>
<comment type="similarity">
    <text evidence="2">Belongs to the major facilitator superfamily. TCR/Tet family.</text>
</comment>
<comment type="caution">
    <text evidence="10">The sequence shown here is derived from an EMBL/GenBank/DDBJ whole genome shotgun (WGS) entry which is preliminary data.</text>
</comment>
<feature type="transmembrane region" description="Helical" evidence="8">
    <location>
        <begin position="128"/>
        <end position="148"/>
    </location>
</feature>
<evidence type="ECO:0000313" key="10">
    <source>
        <dbReference type="EMBL" id="KAJ2901032.1"/>
    </source>
</evidence>
<keyword evidence="5 8" id="KW-1133">Transmembrane helix</keyword>
<accession>A0AAD5WSQ3</accession>
<feature type="transmembrane region" description="Helical" evidence="8">
    <location>
        <begin position="343"/>
        <end position="363"/>
    </location>
</feature>
<feature type="transmembrane region" description="Helical" evidence="8">
    <location>
        <begin position="57"/>
        <end position="77"/>
    </location>
</feature>
<proteinExistence type="inferred from homology"/>
<gene>
    <name evidence="10" type="ORF">MKZ38_002158</name>
</gene>
<evidence type="ECO:0000256" key="6">
    <source>
        <dbReference type="ARBA" id="ARBA00023136"/>
    </source>
</evidence>
<evidence type="ECO:0000256" key="5">
    <source>
        <dbReference type="ARBA" id="ARBA00022989"/>
    </source>
</evidence>
<evidence type="ECO:0000256" key="8">
    <source>
        <dbReference type="SAM" id="Phobius"/>
    </source>
</evidence>
<dbReference type="Gene3D" id="1.20.1720.10">
    <property type="entry name" value="Multidrug resistance protein D"/>
    <property type="match status" value="1"/>
</dbReference>
<dbReference type="InterPro" id="IPR020846">
    <property type="entry name" value="MFS_dom"/>
</dbReference>
<feature type="transmembrane region" description="Helical" evidence="8">
    <location>
        <begin position="154"/>
        <end position="175"/>
    </location>
</feature>
<name>A0AAD5WSQ3_9PEZI</name>
<protein>
    <submittedName>
        <fullName evidence="10">MFS multidrug transporter</fullName>
    </submittedName>
</protein>
<feature type="transmembrane region" description="Helical" evidence="8">
    <location>
        <begin position="383"/>
        <end position="401"/>
    </location>
</feature>
<feature type="compositionally biased region" description="Basic and acidic residues" evidence="7">
    <location>
        <begin position="1"/>
        <end position="22"/>
    </location>
</feature>
<dbReference type="Pfam" id="PF07690">
    <property type="entry name" value="MFS_1"/>
    <property type="match status" value="1"/>
</dbReference>
<keyword evidence="11" id="KW-1185">Reference proteome</keyword>
<evidence type="ECO:0000256" key="3">
    <source>
        <dbReference type="ARBA" id="ARBA00022448"/>
    </source>
</evidence>
<evidence type="ECO:0000256" key="2">
    <source>
        <dbReference type="ARBA" id="ARBA00007520"/>
    </source>
</evidence>
<dbReference type="InterPro" id="IPR011701">
    <property type="entry name" value="MFS"/>
</dbReference>
<feature type="transmembrane region" description="Helical" evidence="8">
    <location>
        <begin position="546"/>
        <end position="566"/>
    </location>
</feature>
<keyword evidence="6 8" id="KW-0472">Membrane</keyword>
<dbReference type="EMBL" id="JAKWBI020000162">
    <property type="protein sequence ID" value="KAJ2901032.1"/>
    <property type="molecule type" value="Genomic_DNA"/>
</dbReference>
<organism evidence="10 11">
    <name type="scientific">Zalerion maritima</name>
    <dbReference type="NCBI Taxonomy" id="339359"/>
    <lineage>
        <taxon>Eukaryota</taxon>
        <taxon>Fungi</taxon>
        <taxon>Dikarya</taxon>
        <taxon>Ascomycota</taxon>
        <taxon>Pezizomycotina</taxon>
        <taxon>Sordariomycetes</taxon>
        <taxon>Lulworthiomycetidae</taxon>
        <taxon>Lulworthiales</taxon>
        <taxon>Lulworthiaceae</taxon>
        <taxon>Zalerion</taxon>
    </lineage>
</organism>
<feature type="transmembrane region" description="Helical" evidence="8">
    <location>
        <begin position="275"/>
        <end position="295"/>
    </location>
</feature>
<evidence type="ECO:0000256" key="7">
    <source>
        <dbReference type="SAM" id="MobiDB-lite"/>
    </source>
</evidence>
<evidence type="ECO:0000313" key="11">
    <source>
        <dbReference type="Proteomes" id="UP001201980"/>
    </source>
</evidence>
<feature type="transmembrane region" description="Helical" evidence="8">
    <location>
        <begin position="221"/>
        <end position="242"/>
    </location>
</feature>
<dbReference type="InterPro" id="IPR036259">
    <property type="entry name" value="MFS_trans_sf"/>
</dbReference>
<feature type="transmembrane region" description="Helical" evidence="8">
    <location>
        <begin position="301"/>
        <end position="323"/>
    </location>
</feature>
<keyword evidence="4 8" id="KW-0812">Transmembrane</keyword>
<feature type="transmembrane region" description="Helical" evidence="8">
    <location>
        <begin position="438"/>
        <end position="459"/>
    </location>
</feature>
<evidence type="ECO:0000256" key="1">
    <source>
        <dbReference type="ARBA" id="ARBA00004141"/>
    </source>
</evidence>
<feature type="transmembrane region" description="Helical" evidence="8">
    <location>
        <begin position="99"/>
        <end position="116"/>
    </location>
</feature>
<dbReference type="GO" id="GO:0022857">
    <property type="term" value="F:transmembrane transporter activity"/>
    <property type="evidence" value="ECO:0007669"/>
    <property type="project" value="InterPro"/>
</dbReference>
<dbReference type="PANTHER" id="PTHR23501:SF193">
    <property type="entry name" value="MULTIDRUG TRANSPORTER, PUTATIVE (AFU_ORTHOLOGUE AFUA_8G00940)-RELATED"/>
    <property type="match status" value="1"/>
</dbReference>
<dbReference type="Proteomes" id="UP001201980">
    <property type="component" value="Unassembled WGS sequence"/>
</dbReference>
<dbReference type="PROSITE" id="PS50850">
    <property type="entry name" value="MFS"/>
    <property type="match status" value="1"/>
</dbReference>
<dbReference type="AlphaFoldDB" id="A0AAD5WSQ3"/>
<dbReference type="CDD" id="cd17502">
    <property type="entry name" value="MFS_Azr1_MDR_like"/>
    <property type="match status" value="1"/>
</dbReference>
<comment type="subcellular location">
    <subcellularLocation>
        <location evidence="1">Membrane</location>
        <topology evidence="1">Multi-pass membrane protein</topology>
    </subcellularLocation>
</comment>
<feature type="region of interest" description="Disordered" evidence="7">
    <location>
        <begin position="1"/>
        <end position="51"/>
    </location>
</feature>
<dbReference type="SUPFAM" id="SSF103473">
    <property type="entry name" value="MFS general substrate transporter"/>
    <property type="match status" value="1"/>
</dbReference>
<dbReference type="Gene3D" id="1.20.1250.20">
    <property type="entry name" value="MFS general substrate transporter like domains"/>
    <property type="match status" value="1"/>
</dbReference>
<feature type="transmembrane region" description="Helical" evidence="8">
    <location>
        <begin position="471"/>
        <end position="494"/>
    </location>
</feature>
<feature type="compositionally biased region" description="Low complexity" evidence="7">
    <location>
        <begin position="26"/>
        <end position="38"/>
    </location>
</feature>
<dbReference type="GO" id="GO:0005886">
    <property type="term" value="C:plasma membrane"/>
    <property type="evidence" value="ECO:0007669"/>
    <property type="project" value="TreeGrafter"/>
</dbReference>
<feature type="domain" description="Major facilitator superfamily (MFS) profile" evidence="9">
    <location>
        <begin position="64"/>
        <end position="530"/>
    </location>
</feature>
<keyword evidence="3" id="KW-0813">Transport</keyword>
<sequence length="590" mass="62944">MPSSFKRERASSIEPSESKVQEDNMGDTSSSSGTNGTMPRSRYTHQDQAQPSTTYPAGFRLVAILGSVTLVCFLMLLDSSIVSTAAPKITDYFHSLNDVGWYGSAYTLSIASLQPLSGKIYNRVSIKWAFLSFFFVFELGSLICGVATSSTMLIVGRAVAGMGASGLMNGGMSIVAGSVTLSRRPAIIGMVLGVGNIAIAAGPLLGGVFTEYASWRWCFYVNLPIGGVVAVMMLFVDVPELVENKARLRRAGSANPSRLASVADTLKKLPNELDLVGFALIAPAAIQLLLALQYGGNDFPWNSSTVIGLFCGSGATFAVWLFWNYRRGDDALIPVSMARKRPVWVNCLGYLFLMATLFVPAYMLPIYFQAVKDATPFQSGVDVLPTILSQLFATVISGFAVQKTGYPIYFALTSGTLVTVGCGLLSTLSSSTPTGEWVGYQIIAGVGRGLGLQMAMIAIQAALPPSEIPTGTALLIFSQSMGTSIFLTVANTILNQSLSSQLHTHAPDVDADAILAGGATAFREFVDEEDLPGVLTAYANSVGRTFYLTVGAGAAAFCFGWGMGFLDIREKKKDVPRDQDQDRDIEKIAV</sequence>
<evidence type="ECO:0000256" key="4">
    <source>
        <dbReference type="ARBA" id="ARBA00022692"/>
    </source>
</evidence>
<reference evidence="10" key="1">
    <citation type="submission" date="2022-07" db="EMBL/GenBank/DDBJ databases">
        <title>Draft genome sequence of Zalerion maritima ATCC 34329, a (micro)plastics degrading marine fungus.</title>
        <authorList>
            <person name="Paco A."/>
            <person name="Goncalves M.F.M."/>
            <person name="Rocha-Santos T.A.P."/>
            <person name="Alves A."/>
        </authorList>
    </citation>
    <scope>NUCLEOTIDE SEQUENCE</scope>
    <source>
        <strain evidence="10">ATCC 34329</strain>
    </source>
</reference>